<evidence type="ECO:0000256" key="1">
    <source>
        <dbReference type="SAM" id="MobiDB-lite"/>
    </source>
</evidence>
<accession>A0A6A7AMX7</accession>
<gene>
    <name evidence="3" type="ORF">CC86DRAFT_16596</name>
</gene>
<feature type="domain" description="J" evidence="2">
    <location>
        <begin position="3"/>
        <end position="73"/>
    </location>
</feature>
<dbReference type="SUPFAM" id="SSF46565">
    <property type="entry name" value="Chaperone J-domain"/>
    <property type="match status" value="1"/>
</dbReference>
<dbReference type="Pfam" id="PF00226">
    <property type="entry name" value="DnaJ"/>
    <property type="match status" value="1"/>
</dbReference>
<name>A0A6A7AMX7_9PLEO</name>
<dbReference type="PRINTS" id="PR00625">
    <property type="entry name" value="JDOMAIN"/>
</dbReference>
<dbReference type="InterPro" id="IPR052276">
    <property type="entry name" value="Diphthamide-biosynth_chaperone"/>
</dbReference>
<dbReference type="PROSITE" id="PS50076">
    <property type="entry name" value="DNAJ_2"/>
    <property type="match status" value="1"/>
</dbReference>
<feature type="compositionally biased region" description="Basic and acidic residues" evidence="1">
    <location>
        <begin position="62"/>
        <end position="73"/>
    </location>
</feature>
<feature type="compositionally biased region" description="Basic and acidic residues" evidence="1">
    <location>
        <begin position="88"/>
        <end position="144"/>
    </location>
</feature>
<reference evidence="3" key="1">
    <citation type="journal article" date="2020" name="Stud. Mycol.">
        <title>101 Dothideomycetes genomes: a test case for predicting lifestyles and emergence of pathogens.</title>
        <authorList>
            <person name="Haridas S."/>
            <person name="Albert R."/>
            <person name="Binder M."/>
            <person name="Bloem J."/>
            <person name="Labutti K."/>
            <person name="Salamov A."/>
            <person name="Andreopoulos B."/>
            <person name="Baker S."/>
            <person name="Barry K."/>
            <person name="Bills G."/>
            <person name="Bluhm B."/>
            <person name="Cannon C."/>
            <person name="Castanera R."/>
            <person name="Culley D."/>
            <person name="Daum C."/>
            <person name="Ezra D."/>
            <person name="Gonzalez J."/>
            <person name="Henrissat B."/>
            <person name="Kuo A."/>
            <person name="Liang C."/>
            <person name="Lipzen A."/>
            <person name="Lutzoni F."/>
            <person name="Magnuson J."/>
            <person name="Mondo S."/>
            <person name="Nolan M."/>
            <person name="Ohm R."/>
            <person name="Pangilinan J."/>
            <person name="Park H.-J."/>
            <person name="Ramirez L."/>
            <person name="Alfaro M."/>
            <person name="Sun H."/>
            <person name="Tritt A."/>
            <person name="Yoshinaga Y."/>
            <person name="Zwiers L.-H."/>
            <person name="Turgeon B."/>
            <person name="Goodwin S."/>
            <person name="Spatafora J."/>
            <person name="Crous P."/>
            <person name="Grigoriev I."/>
        </authorList>
    </citation>
    <scope>NUCLEOTIDE SEQUENCE</scope>
    <source>
        <strain evidence="3">CBS 113818</strain>
    </source>
</reference>
<dbReference type="PROSITE" id="PS00636">
    <property type="entry name" value="DNAJ_1"/>
    <property type="match status" value="1"/>
</dbReference>
<dbReference type="AlphaFoldDB" id="A0A6A7AMX7"/>
<dbReference type="CDD" id="cd06257">
    <property type="entry name" value="DnaJ"/>
    <property type="match status" value="1"/>
</dbReference>
<dbReference type="EMBL" id="MU006216">
    <property type="protein sequence ID" value="KAF2833908.1"/>
    <property type="molecule type" value="Genomic_DNA"/>
</dbReference>
<keyword evidence="4" id="KW-1185">Reference proteome</keyword>
<dbReference type="Gene3D" id="1.10.287.110">
    <property type="entry name" value="DnaJ domain"/>
    <property type="match status" value="1"/>
</dbReference>
<dbReference type="InterPro" id="IPR001623">
    <property type="entry name" value="DnaJ_domain"/>
</dbReference>
<dbReference type="Proteomes" id="UP000799424">
    <property type="component" value="Unassembled WGS sequence"/>
</dbReference>
<proteinExistence type="predicted"/>
<dbReference type="PANTHER" id="PTHR44240:SF10">
    <property type="entry name" value="J DOMAIN-CONTAINING PROTEIN"/>
    <property type="match status" value="1"/>
</dbReference>
<evidence type="ECO:0000313" key="3">
    <source>
        <dbReference type="EMBL" id="KAF2833908.1"/>
    </source>
</evidence>
<dbReference type="PANTHER" id="PTHR44240">
    <property type="entry name" value="DNAJ DOMAIN (PROKARYOTIC HEAT SHOCK PROTEIN)-RELATED"/>
    <property type="match status" value="1"/>
</dbReference>
<dbReference type="InterPro" id="IPR018253">
    <property type="entry name" value="DnaJ_domain_CS"/>
</dbReference>
<evidence type="ECO:0000313" key="4">
    <source>
        <dbReference type="Proteomes" id="UP000799424"/>
    </source>
</evidence>
<dbReference type="InterPro" id="IPR036869">
    <property type="entry name" value="J_dom_sf"/>
</dbReference>
<protein>
    <submittedName>
        <fullName evidence="3">DnaJ-domain-containing protein</fullName>
    </submittedName>
</protein>
<evidence type="ECO:0000259" key="2">
    <source>
        <dbReference type="PROSITE" id="PS50076"/>
    </source>
</evidence>
<sequence length="344" mass="40173">MGDHYKELGVAVGATSDEIRRAYRAIALQDHPDKTLSLSADERTTREASFKRATGAYEVLSDKDKRSAYDAKTYRNPPRSSKGNYYDFGRDGREARRAEAMRQREQRREKKQKERNEREEQWERREREDRAREASRQGHEDTRHVTHPSLMGESMERVFGLWKYEIRLSTLFKLRETTEPTESSADLATELAIALKLDAVPQTRDALDTEDVYVKIANAPGLVERFETYLKERCDGSCTLTIMLRATPNTYYSVFPLELPIDLRLNTNWVPFGSLLDAAARATYLRFYSEAVEMPEDRDLSDYEDEELRGRETVDLMGETRRNVRLGLSKWKRVARMGFTRKWW</sequence>
<organism evidence="3 4">
    <name type="scientific">Ophiobolus disseminans</name>
    <dbReference type="NCBI Taxonomy" id="1469910"/>
    <lineage>
        <taxon>Eukaryota</taxon>
        <taxon>Fungi</taxon>
        <taxon>Dikarya</taxon>
        <taxon>Ascomycota</taxon>
        <taxon>Pezizomycotina</taxon>
        <taxon>Dothideomycetes</taxon>
        <taxon>Pleosporomycetidae</taxon>
        <taxon>Pleosporales</taxon>
        <taxon>Pleosporineae</taxon>
        <taxon>Phaeosphaeriaceae</taxon>
        <taxon>Ophiobolus</taxon>
    </lineage>
</organism>
<dbReference type="SMART" id="SM00271">
    <property type="entry name" value="DnaJ"/>
    <property type="match status" value="1"/>
</dbReference>
<feature type="region of interest" description="Disordered" evidence="1">
    <location>
        <begin position="62"/>
        <end position="149"/>
    </location>
</feature>
<dbReference type="OrthoDB" id="10250354at2759"/>